<dbReference type="GO" id="GO:0016787">
    <property type="term" value="F:hydrolase activity"/>
    <property type="evidence" value="ECO:0007669"/>
    <property type="project" value="UniProtKB-KW"/>
</dbReference>
<evidence type="ECO:0000256" key="7">
    <source>
        <dbReference type="ARBA" id="ARBA00022840"/>
    </source>
</evidence>
<evidence type="ECO:0000256" key="10">
    <source>
        <dbReference type="ARBA" id="ARBA00025157"/>
    </source>
</evidence>
<comment type="caution">
    <text evidence="12">The sequence shown here is derived from an EMBL/GenBank/DDBJ whole genome shotgun (WGS) entry which is preliminary data.</text>
</comment>
<dbReference type="PROSITE" id="PS00211">
    <property type="entry name" value="ABC_TRANSPORTER_1"/>
    <property type="match status" value="1"/>
</dbReference>
<organism evidence="12 13">
    <name type="scientific">Corynebacterium freneyi</name>
    <dbReference type="NCBI Taxonomy" id="134034"/>
    <lineage>
        <taxon>Bacteria</taxon>
        <taxon>Bacillati</taxon>
        <taxon>Actinomycetota</taxon>
        <taxon>Actinomycetes</taxon>
        <taxon>Mycobacteriales</taxon>
        <taxon>Corynebacteriaceae</taxon>
        <taxon>Corynebacterium</taxon>
    </lineage>
</organism>
<dbReference type="CDD" id="cd03225">
    <property type="entry name" value="ABC_cobalt_CbiO_domain1"/>
    <property type="match status" value="1"/>
</dbReference>
<keyword evidence="9" id="KW-0472">Membrane</keyword>
<evidence type="ECO:0000313" key="12">
    <source>
        <dbReference type="EMBL" id="MBP2332402.1"/>
    </source>
</evidence>
<dbReference type="EC" id="3.6.3.-" evidence="12"/>
<dbReference type="Pfam" id="PF00005">
    <property type="entry name" value="ABC_tran"/>
    <property type="match status" value="1"/>
</dbReference>
<dbReference type="Gene3D" id="3.40.50.300">
    <property type="entry name" value="P-loop containing nucleotide triphosphate hydrolases"/>
    <property type="match status" value="1"/>
</dbReference>
<comment type="similarity">
    <text evidence="2">Belongs to the ABC transporter superfamily.</text>
</comment>
<keyword evidence="6" id="KW-0547">Nucleotide-binding</keyword>
<evidence type="ECO:0000256" key="5">
    <source>
        <dbReference type="ARBA" id="ARBA00022737"/>
    </source>
</evidence>
<dbReference type="InterPro" id="IPR027417">
    <property type="entry name" value="P-loop_NTPase"/>
</dbReference>
<dbReference type="RefSeq" id="WP_209652763.1">
    <property type="nucleotide sequence ID" value="NZ_CP047357.1"/>
</dbReference>
<evidence type="ECO:0000256" key="9">
    <source>
        <dbReference type="ARBA" id="ARBA00023136"/>
    </source>
</evidence>
<reference evidence="12 13" key="1">
    <citation type="submission" date="2021-03" db="EMBL/GenBank/DDBJ databases">
        <title>Sequencing the genomes of 1000 actinobacteria strains.</title>
        <authorList>
            <person name="Klenk H.-P."/>
        </authorList>
    </citation>
    <scope>NUCLEOTIDE SEQUENCE [LARGE SCALE GENOMIC DNA]</scope>
    <source>
        <strain evidence="12 13">DSM 44506</strain>
    </source>
</reference>
<evidence type="ECO:0000256" key="3">
    <source>
        <dbReference type="ARBA" id="ARBA00022448"/>
    </source>
</evidence>
<evidence type="ECO:0000256" key="2">
    <source>
        <dbReference type="ARBA" id="ARBA00005417"/>
    </source>
</evidence>
<evidence type="ECO:0000313" key="13">
    <source>
        <dbReference type="Proteomes" id="UP001519305"/>
    </source>
</evidence>
<keyword evidence="12" id="KW-0378">Hydrolase</keyword>
<keyword evidence="7 12" id="KW-0067">ATP-binding</keyword>
<accession>A0ABS4U6W3</accession>
<dbReference type="EMBL" id="JAGINY010000001">
    <property type="protein sequence ID" value="MBP2332402.1"/>
    <property type="molecule type" value="Genomic_DNA"/>
</dbReference>
<keyword evidence="13" id="KW-1185">Reference proteome</keyword>
<feature type="domain" description="ABC transporter" evidence="11">
    <location>
        <begin position="1"/>
        <end position="224"/>
    </location>
</feature>
<dbReference type="PANTHER" id="PTHR43553">
    <property type="entry name" value="HEAVY METAL TRANSPORTER"/>
    <property type="match status" value="1"/>
</dbReference>
<gene>
    <name evidence="12" type="ORF">JOF33_001101</name>
</gene>
<dbReference type="InterPro" id="IPR017871">
    <property type="entry name" value="ABC_transporter-like_CS"/>
</dbReference>
<dbReference type="PANTHER" id="PTHR43553:SF23">
    <property type="entry name" value="ABC TRANSPORTER ATP-BINDING COMPONENT"/>
    <property type="match status" value="1"/>
</dbReference>
<keyword evidence="5" id="KW-0677">Repeat</keyword>
<dbReference type="InterPro" id="IPR003593">
    <property type="entry name" value="AAA+_ATPase"/>
</dbReference>
<keyword evidence="8" id="KW-1278">Translocase</keyword>
<evidence type="ECO:0000256" key="4">
    <source>
        <dbReference type="ARBA" id="ARBA00022475"/>
    </source>
</evidence>
<name>A0ABS4U6W3_9CORY</name>
<comment type="subcellular location">
    <subcellularLocation>
        <location evidence="1">Cell membrane</location>
        <topology evidence="1">Peripheral membrane protein</topology>
    </subcellularLocation>
</comment>
<dbReference type="SUPFAM" id="SSF52540">
    <property type="entry name" value="P-loop containing nucleoside triphosphate hydrolases"/>
    <property type="match status" value="1"/>
</dbReference>
<dbReference type="InterPro" id="IPR015856">
    <property type="entry name" value="ABC_transpr_CbiO/EcfA_su"/>
</dbReference>
<evidence type="ECO:0000256" key="6">
    <source>
        <dbReference type="ARBA" id="ARBA00022741"/>
    </source>
</evidence>
<dbReference type="SMART" id="SM00382">
    <property type="entry name" value="AAA"/>
    <property type="match status" value="1"/>
</dbReference>
<sequence length="321" mass="34794">MLESIDIRVRPGEMVLVTGGSGSGKSSLVNALNGFIPHIRPTRIGGDVKVDGLEPAEVELAEAGRVAATVFQNPRTQFFATDVLSEIAFGASNQGVPREEILRRIDAAVDLLDLAHLLDRRMGELSGGERQRVALASAVVSRPRLFLLDEPTANLDDASTQAVAEALAHLKGAGATILVAEHRLHYLRGLVDRVVQLHRGRVVADCPAAEFWEMGEGERRDAGLRSLVAPASDPLPAPPPPRRMRAAWSCALCRRCAMAGGCGRSTRRLPHAVRSPASPVRMAWESRRSCRCWWDCAAPRGPWFWTGRRCRAANGAAAVRL</sequence>
<evidence type="ECO:0000256" key="1">
    <source>
        <dbReference type="ARBA" id="ARBA00004202"/>
    </source>
</evidence>
<proteinExistence type="inferred from homology"/>
<dbReference type="PROSITE" id="PS50893">
    <property type="entry name" value="ABC_TRANSPORTER_2"/>
    <property type="match status" value="1"/>
</dbReference>
<dbReference type="GO" id="GO:0005524">
    <property type="term" value="F:ATP binding"/>
    <property type="evidence" value="ECO:0007669"/>
    <property type="project" value="UniProtKB-KW"/>
</dbReference>
<keyword evidence="4" id="KW-1003">Cell membrane</keyword>
<evidence type="ECO:0000256" key="8">
    <source>
        <dbReference type="ARBA" id="ARBA00022967"/>
    </source>
</evidence>
<evidence type="ECO:0000259" key="11">
    <source>
        <dbReference type="PROSITE" id="PS50893"/>
    </source>
</evidence>
<dbReference type="InterPro" id="IPR003439">
    <property type="entry name" value="ABC_transporter-like_ATP-bd"/>
</dbReference>
<keyword evidence="3" id="KW-0813">Transport</keyword>
<comment type="function">
    <text evidence="10">Probably part of an ABC transporter complex. Responsible for energy coupling to the transport system.</text>
</comment>
<dbReference type="Proteomes" id="UP001519305">
    <property type="component" value="Unassembled WGS sequence"/>
</dbReference>
<dbReference type="InterPro" id="IPR050095">
    <property type="entry name" value="ECF_ABC_transporter_ATP-bd"/>
</dbReference>
<protein>
    <submittedName>
        <fullName evidence="12">Energy-coupling factor transport system ATP-binding protein</fullName>
        <ecNumber evidence="12">3.6.3.-</ecNumber>
    </submittedName>
</protein>